<gene>
    <name evidence="3" type="ORF">GO988_05775</name>
</gene>
<comment type="caution">
    <text evidence="3">The sequence shown here is derived from an EMBL/GenBank/DDBJ whole genome shotgun (WGS) entry which is preliminary data.</text>
</comment>
<feature type="transmembrane region" description="Helical" evidence="1">
    <location>
        <begin position="152"/>
        <end position="180"/>
    </location>
</feature>
<dbReference type="Proteomes" id="UP000441336">
    <property type="component" value="Unassembled WGS sequence"/>
</dbReference>
<keyword evidence="1" id="KW-0472">Membrane</keyword>
<evidence type="ECO:0000256" key="1">
    <source>
        <dbReference type="SAM" id="Phobius"/>
    </source>
</evidence>
<keyword evidence="1" id="KW-0812">Transmembrane</keyword>
<evidence type="ECO:0000313" key="4">
    <source>
        <dbReference type="Proteomes" id="UP000441336"/>
    </source>
</evidence>
<dbReference type="PROSITE" id="PS51257">
    <property type="entry name" value="PROKAR_LIPOPROTEIN"/>
    <property type="match status" value="1"/>
</dbReference>
<keyword evidence="1" id="KW-1133">Transmembrane helix</keyword>
<reference evidence="3 4" key="1">
    <citation type="submission" date="2019-12" db="EMBL/GenBank/DDBJ databases">
        <title>Hymenobacter sp. HMF4947 Genome sequencing and assembly.</title>
        <authorList>
            <person name="Kang H."/>
            <person name="Cha I."/>
            <person name="Kim H."/>
            <person name="Joh K."/>
        </authorList>
    </citation>
    <scope>NUCLEOTIDE SEQUENCE [LARGE SCALE GENOMIC DNA]</scope>
    <source>
        <strain evidence="3 4">HMF4947</strain>
    </source>
</reference>
<feature type="signal peptide" evidence="2">
    <location>
        <begin position="1"/>
        <end position="20"/>
    </location>
</feature>
<dbReference type="RefSeq" id="WP_157562618.1">
    <property type="nucleotide sequence ID" value="NZ_WQKZ01000001.1"/>
</dbReference>
<evidence type="ECO:0000313" key="3">
    <source>
        <dbReference type="EMBL" id="MVN75830.1"/>
    </source>
</evidence>
<dbReference type="AlphaFoldDB" id="A0A7K1TBP0"/>
<name>A0A7K1TBP0_9BACT</name>
<evidence type="ECO:0000256" key="2">
    <source>
        <dbReference type="SAM" id="SignalP"/>
    </source>
</evidence>
<keyword evidence="4" id="KW-1185">Reference proteome</keyword>
<keyword evidence="2" id="KW-0732">Signal</keyword>
<sequence>MRTRILYLVGVASLALASCATTHTPSADVLPSVTQVQPPDSLALRVVLPIDLLALGLPPYLVPAPAGSTPRQRRQWQKAQAQNLAHAGVLPAKIKNSSVATAPGAVAITRPASMVATGASTATDARKAGTRGGSVAVGAGAVATSTRAGASWWWYLVAVIAGAVGWEVLTSQVTPLRLLLKWRKLT</sequence>
<dbReference type="EMBL" id="WQKZ01000001">
    <property type="protein sequence ID" value="MVN75830.1"/>
    <property type="molecule type" value="Genomic_DNA"/>
</dbReference>
<proteinExistence type="predicted"/>
<accession>A0A7K1TBP0</accession>
<feature type="chain" id="PRO_5029844546" evidence="2">
    <location>
        <begin position="21"/>
        <end position="186"/>
    </location>
</feature>
<protein>
    <submittedName>
        <fullName evidence="3">Uncharacterized protein</fullName>
    </submittedName>
</protein>
<organism evidence="3 4">
    <name type="scientific">Hymenobacter ginkgonis</name>
    <dbReference type="NCBI Taxonomy" id="2682976"/>
    <lineage>
        <taxon>Bacteria</taxon>
        <taxon>Pseudomonadati</taxon>
        <taxon>Bacteroidota</taxon>
        <taxon>Cytophagia</taxon>
        <taxon>Cytophagales</taxon>
        <taxon>Hymenobacteraceae</taxon>
        <taxon>Hymenobacter</taxon>
    </lineage>
</organism>